<organism evidence="2 3">
    <name type="scientific">Pararge aegeria aegeria</name>
    <dbReference type="NCBI Taxonomy" id="348720"/>
    <lineage>
        <taxon>Eukaryota</taxon>
        <taxon>Metazoa</taxon>
        <taxon>Ecdysozoa</taxon>
        <taxon>Arthropoda</taxon>
        <taxon>Hexapoda</taxon>
        <taxon>Insecta</taxon>
        <taxon>Pterygota</taxon>
        <taxon>Neoptera</taxon>
        <taxon>Endopterygota</taxon>
        <taxon>Lepidoptera</taxon>
        <taxon>Glossata</taxon>
        <taxon>Ditrysia</taxon>
        <taxon>Papilionoidea</taxon>
        <taxon>Nymphalidae</taxon>
        <taxon>Satyrinae</taxon>
        <taxon>Satyrini</taxon>
        <taxon>Parargina</taxon>
        <taxon>Pararge</taxon>
    </lineage>
</organism>
<evidence type="ECO:0000313" key="3">
    <source>
        <dbReference type="Proteomes" id="UP000838756"/>
    </source>
</evidence>
<gene>
    <name evidence="2" type="primary">jg4690</name>
    <name evidence="2" type="ORF">PAEG_LOCUS12455</name>
</gene>
<name>A0A8S4RD03_9NEOP</name>
<evidence type="ECO:0000313" key="2">
    <source>
        <dbReference type="EMBL" id="CAH2234704.1"/>
    </source>
</evidence>
<protein>
    <submittedName>
        <fullName evidence="2">Jg4690 protein</fullName>
    </submittedName>
</protein>
<reference evidence="2" key="1">
    <citation type="submission" date="2022-03" db="EMBL/GenBank/DDBJ databases">
        <authorList>
            <person name="Lindestad O."/>
        </authorList>
    </citation>
    <scope>NUCLEOTIDE SEQUENCE</scope>
</reference>
<feature type="region of interest" description="Disordered" evidence="1">
    <location>
        <begin position="1"/>
        <end position="66"/>
    </location>
</feature>
<proteinExistence type="predicted"/>
<feature type="compositionally biased region" description="Basic residues" evidence="1">
    <location>
        <begin position="55"/>
        <end position="66"/>
    </location>
</feature>
<accession>A0A8S4RD03</accession>
<dbReference type="EMBL" id="CAKXAJ010025080">
    <property type="protein sequence ID" value="CAH2234704.1"/>
    <property type="molecule type" value="Genomic_DNA"/>
</dbReference>
<evidence type="ECO:0000256" key="1">
    <source>
        <dbReference type="SAM" id="MobiDB-lite"/>
    </source>
</evidence>
<dbReference type="Proteomes" id="UP000838756">
    <property type="component" value="Unassembled WGS sequence"/>
</dbReference>
<feature type="compositionally biased region" description="Low complexity" evidence="1">
    <location>
        <begin position="1"/>
        <end position="14"/>
    </location>
</feature>
<comment type="caution">
    <text evidence="2">The sequence shown here is derived from an EMBL/GenBank/DDBJ whole genome shotgun (WGS) entry which is preliminary data.</text>
</comment>
<sequence>MAADGAARRANGGALITQRARAGAWHSRARRVTAARSRRDVTGAPPRDVCEGRGRARSRRSRSLPARRHSTLLHWLRCNFESQRPARRLEKSPTKKKKHHTSSYRLQKLINLKYFRAFGGITHAILSGLGRYYEYSR</sequence>
<keyword evidence="3" id="KW-1185">Reference proteome</keyword>
<dbReference type="AlphaFoldDB" id="A0A8S4RD03"/>